<dbReference type="InterPro" id="IPR008929">
    <property type="entry name" value="Chondroitin_lyas"/>
</dbReference>
<name>A0A6G9YES2_9NOCA</name>
<organism evidence="5 6">
    <name type="scientific">Nocardia arthritidis</name>
    <dbReference type="NCBI Taxonomy" id="228602"/>
    <lineage>
        <taxon>Bacteria</taxon>
        <taxon>Bacillati</taxon>
        <taxon>Actinomycetota</taxon>
        <taxon>Actinomycetes</taxon>
        <taxon>Mycobacteriales</taxon>
        <taxon>Nocardiaceae</taxon>
        <taxon>Nocardia</taxon>
    </lineage>
</organism>
<dbReference type="GO" id="GO:0016829">
    <property type="term" value="F:lyase activity"/>
    <property type="evidence" value="ECO:0007669"/>
    <property type="project" value="UniProtKB-KW"/>
</dbReference>
<evidence type="ECO:0000256" key="1">
    <source>
        <dbReference type="ARBA" id="ARBA00022729"/>
    </source>
</evidence>
<evidence type="ECO:0000256" key="2">
    <source>
        <dbReference type="ARBA" id="ARBA00023239"/>
    </source>
</evidence>
<evidence type="ECO:0000313" key="6">
    <source>
        <dbReference type="Proteomes" id="UP000503540"/>
    </source>
</evidence>
<feature type="domain" description="Alginate lyase" evidence="4">
    <location>
        <begin position="84"/>
        <end position="368"/>
    </location>
</feature>
<accession>A0A6G9YES2</accession>
<evidence type="ECO:0000256" key="3">
    <source>
        <dbReference type="SAM" id="SignalP"/>
    </source>
</evidence>
<keyword evidence="1 3" id="KW-0732">Signal</keyword>
<keyword evidence="2 5" id="KW-0456">Lyase</keyword>
<dbReference type="KEGG" id="nah:F5544_18795"/>
<dbReference type="EMBL" id="CP046172">
    <property type="protein sequence ID" value="QIS11630.1"/>
    <property type="molecule type" value="Genomic_DNA"/>
</dbReference>
<feature type="signal peptide" evidence="3">
    <location>
        <begin position="1"/>
        <end position="29"/>
    </location>
</feature>
<proteinExistence type="predicted"/>
<feature type="chain" id="PRO_5038554956" evidence="3">
    <location>
        <begin position="30"/>
        <end position="426"/>
    </location>
</feature>
<gene>
    <name evidence="5" type="ORF">F5544_18795</name>
</gene>
<sequence>MNSSTARPVRALAMGVLALLGTTVFPPNAAALPDLPVPNTVVLDGQRLAAARTAVQAGDPAALAALANLTGMADKYMNQGPWTVVAKDYLPPSGDKHDYVSLAPYYWPTADKTADNPNGCPYENRDGRRNPDVDAIPDKPAHGKMFDAVYSLTLAWYYTGNTAYADRAILDLRTWFLDPATRMNPNLNFAQGVPCMFDGQGIGIIDFSQQFTDLMDATAILDAGAPGWNPLDRIGMTIWYRQFLDWLRTSPNGRAEAAADNNHGSFFDMQAAGLALAGGMPQLAADIVAAARNSRIDGQLAADGTQPRELTRTRSWHYSTFNLLALTRLAMIGRHVGVDLWGYRNPNGGTIFGSVDYTIPAATGTGKWPYDDLEFKPFAANEIIHAAADVGDTAAQAALPGLSEQPRGDMWILRPAPEQLDSINPW</sequence>
<evidence type="ECO:0000313" key="5">
    <source>
        <dbReference type="EMBL" id="QIS11630.1"/>
    </source>
</evidence>
<dbReference type="GO" id="GO:0042597">
    <property type="term" value="C:periplasmic space"/>
    <property type="evidence" value="ECO:0007669"/>
    <property type="project" value="InterPro"/>
</dbReference>
<dbReference type="Pfam" id="PF05426">
    <property type="entry name" value="Alginate_lyase"/>
    <property type="match status" value="1"/>
</dbReference>
<dbReference type="Proteomes" id="UP000503540">
    <property type="component" value="Chromosome"/>
</dbReference>
<dbReference type="RefSeq" id="WP_203217602.1">
    <property type="nucleotide sequence ID" value="NZ_CP046172.1"/>
</dbReference>
<keyword evidence="6" id="KW-1185">Reference proteome</keyword>
<dbReference type="Gene3D" id="1.50.10.100">
    <property type="entry name" value="Chondroitin AC/alginate lyase"/>
    <property type="match status" value="1"/>
</dbReference>
<dbReference type="SUPFAM" id="SSF48230">
    <property type="entry name" value="Chondroitin AC/alginate lyase"/>
    <property type="match status" value="1"/>
</dbReference>
<dbReference type="InterPro" id="IPR008397">
    <property type="entry name" value="Alginate_lyase_dom"/>
</dbReference>
<reference evidence="5 6" key="1">
    <citation type="journal article" date="2019" name="ACS Chem. Biol.">
        <title>Identification and Mobilization of a Cryptic Antibiotic Biosynthesis Gene Locus from a Human-Pathogenic Nocardia Isolate.</title>
        <authorList>
            <person name="Herisse M."/>
            <person name="Ishida K."/>
            <person name="Porter J.L."/>
            <person name="Howden B."/>
            <person name="Hertweck C."/>
            <person name="Stinear T.P."/>
            <person name="Pidot S.J."/>
        </authorList>
    </citation>
    <scope>NUCLEOTIDE SEQUENCE [LARGE SCALE GENOMIC DNA]</scope>
    <source>
        <strain evidence="5 6">AUSMDU00012717</strain>
    </source>
</reference>
<dbReference type="AlphaFoldDB" id="A0A6G9YES2"/>
<evidence type="ECO:0000259" key="4">
    <source>
        <dbReference type="Pfam" id="PF05426"/>
    </source>
</evidence>
<protein>
    <submittedName>
        <fullName evidence="5">Alginate lyase</fullName>
    </submittedName>
</protein>